<dbReference type="Gene3D" id="3.30.830.10">
    <property type="entry name" value="Metalloenzyme, LuxS/M16 peptidase-like"/>
    <property type="match status" value="2"/>
</dbReference>
<evidence type="ECO:0000256" key="1">
    <source>
        <dbReference type="SAM" id="MobiDB-lite"/>
    </source>
</evidence>
<feature type="transmembrane region" description="Helical" evidence="2">
    <location>
        <begin position="44"/>
        <end position="64"/>
    </location>
</feature>
<name>A0A060DE69_9PROT</name>
<organism evidence="4 5">
    <name type="scientific">Azospirillum argentinense</name>
    <dbReference type="NCBI Taxonomy" id="2970906"/>
    <lineage>
        <taxon>Bacteria</taxon>
        <taxon>Pseudomonadati</taxon>
        <taxon>Pseudomonadota</taxon>
        <taxon>Alphaproteobacteria</taxon>
        <taxon>Rhodospirillales</taxon>
        <taxon>Azospirillaceae</taxon>
        <taxon>Azospirillum</taxon>
    </lineage>
</organism>
<dbReference type="PANTHER" id="PTHR11851">
    <property type="entry name" value="METALLOPROTEASE"/>
    <property type="match status" value="1"/>
</dbReference>
<dbReference type="Proteomes" id="UP000027186">
    <property type="component" value="Chromosome"/>
</dbReference>
<protein>
    <submittedName>
        <fullName evidence="4">Zinc protease</fullName>
    </submittedName>
</protein>
<feature type="region of interest" description="Disordered" evidence="1">
    <location>
        <begin position="1"/>
        <end position="36"/>
    </location>
</feature>
<accession>A0A060DE69</accession>
<keyword evidence="4" id="KW-0378">Hydrolase</keyword>
<dbReference type="GO" id="GO:0008233">
    <property type="term" value="F:peptidase activity"/>
    <property type="evidence" value="ECO:0007669"/>
    <property type="project" value="UniProtKB-KW"/>
</dbReference>
<feature type="domain" description="Peptidase M16 C-terminal" evidence="3">
    <location>
        <begin position="230"/>
        <end position="406"/>
    </location>
</feature>
<keyword evidence="2" id="KW-1133">Transmembrane helix</keyword>
<dbReference type="SUPFAM" id="SSF63411">
    <property type="entry name" value="LuxS/MPP-like metallohydrolase"/>
    <property type="match status" value="2"/>
</dbReference>
<gene>
    <name evidence="4" type="ORF">ABAZ39_10525</name>
</gene>
<sequence>MIARIVPPPSRSAGPSLPRSAVEGLSAEPVPSTSKRGRRVREGAIVTILTLLLTAFAVVTPAAAIEIKRVVSPGGIEAWLVEDHKVPIIALEWAFEGAGASDPKGKEGLANLAARTLDEGAGPYDSQAFAARLQDNAIALGYDAGRDGFGGSLRTLSDRRDEAFELTRLSLAEPRFDAEAVERMRAAVLSSLRRDQADPNYVGRRLFYSTAYPGHPYGDEIRGTLESLPTITPDDLRGFVKNGFGRDRLVVAAAGDISPEDLGRALDHVFGGLPATSANAAIPDVEPKGLGETLVATRPTAQTVMLMGQTGLKRADPDWYAATVMNYVLGGGGFGSRLMEEVREKRGLSYGVYSYLIPMEHSALVMAGGNTVNAKAGQALDIMRQEWKRMADQGVTEEELADAKTYLTGSFPLQLSSTQAIAGILLQVKRDELGIDYLDRRDAFINGVTQADVQRVAKRLLDPNRLLTVLVGRPEGVTATRTIDGGS</sequence>
<dbReference type="Pfam" id="PF05193">
    <property type="entry name" value="Peptidase_M16_C"/>
    <property type="match status" value="1"/>
</dbReference>
<dbReference type="InterPro" id="IPR050361">
    <property type="entry name" value="MPP/UQCRC_Complex"/>
</dbReference>
<reference evidence="4 5" key="1">
    <citation type="journal article" date="2014" name="Genome Announc.">
        <title>Complete Genome Sequence of the Model Rhizosphere Strain Azospirillum brasilense Az39, Successfully Applied in Agriculture.</title>
        <authorList>
            <person name="Rivera D."/>
            <person name="Revale S."/>
            <person name="Molina R."/>
            <person name="Gualpa J."/>
            <person name="Puente M."/>
            <person name="Maroniche G."/>
            <person name="Paris G."/>
            <person name="Baker D."/>
            <person name="Clavijo B."/>
            <person name="McLay K."/>
            <person name="Spaepen S."/>
            <person name="Perticari A."/>
            <person name="Vazquez M."/>
            <person name="Wisniewski-Dye F."/>
            <person name="Watkins C."/>
            <person name="Martinez-Abarca F."/>
            <person name="Vanderleyden J."/>
            <person name="Cassan F."/>
        </authorList>
    </citation>
    <scope>NUCLEOTIDE SEQUENCE [LARGE SCALE GENOMIC DNA]</scope>
    <source>
        <strain evidence="4 5">Az39</strain>
    </source>
</reference>
<keyword evidence="2" id="KW-0812">Transmembrane</keyword>
<dbReference type="EMBL" id="CP007793">
    <property type="protein sequence ID" value="AIB12426.1"/>
    <property type="molecule type" value="Genomic_DNA"/>
</dbReference>
<dbReference type="AlphaFoldDB" id="A0A060DE69"/>
<keyword evidence="4" id="KW-0645">Protease</keyword>
<dbReference type="InterPro" id="IPR011249">
    <property type="entry name" value="Metalloenz_LuxS/M16"/>
</dbReference>
<keyword evidence="2" id="KW-0472">Membrane</keyword>
<dbReference type="KEGG" id="abq:ABAZ39_10525"/>
<evidence type="ECO:0000256" key="2">
    <source>
        <dbReference type="SAM" id="Phobius"/>
    </source>
</evidence>
<dbReference type="RefSeq" id="WP_247881566.1">
    <property type="nucleotide sequence ID" value="NZ_CP007793.1"/>
</dbReference>
<feature type="compositionally biased region" description="Pro residues" evidence="1">
    <location>
        <begin position="1"/>
        <end position="10"/>
    </location>
</feature>
<evidence type="ECO:0000313" key="4">
    <source>
        <dbReference type="EMBL" id="AIB12426.1"/>
    </source>
</evidence>
<dbReference type="GO" id="GO:0046872">
    <property type="term" value="F:metal ion binding"/>
    <property type="evidence" value="ECO:0007669"/>
    <property type="project" value="InterPro"/>
</dbReference>
<dbReference type="GO" id="GO:0006508">
    <property type="term" value="P:proteolysis"/>
    <property type="evidence" value="ECO:0007669"/>
    <property type="project" value="UniProtKB-KW"/>
</dbReference>
<proteinExistence type="predicted"/>
<dbReference type="InterPro" id="IPR007863">
    <property type="entry name" value="Peptidase_M16_C"/>
</dbReference>
<dbReference type="PANTHER" id="PTHR11851:SF224">
    <property type="entry name" value="PROCESSING PROTEASE"/>
    <property type="match status" value="1"/>
</dbReference>
<evidence type="ECO:0000259" key="3">
    <source>
        <dbReference type="Pfam" id="PF05193"/>
    </source>
</evidence>
<evidence type="ECO:0000313" key="5">
    <source>
        <dbReference type="Proteomes" id="UP000027186"/>
    </source>
</evidence>